<dbReference type="Proteomes" id="UP000000238">
    <property type="component" value="Chromosome"/>
</dbReference>
<dbReference type="EMBL" id="CP000155">
    <property type="protein sequence ID" value="ABC29106.1"/>
    <property type="molecule type" value="Genomic_DNA"/>
</dbReference>
<dbReference type="AlphaFoldDB" id="Q2SJR8"/>
<dbReference type="PANTHER" id="PTHR22911">
    <property type="entry name" value="ACYL-MALONYL CONDENSING ENZYME-RELATED"/>
    <property type="match status" value="1"/>
</dbReference>
<evidence type="ECO:0000256" key="3">
    <source>
        <dbReference type="ARBA" id="ARBA00022989"/>
    </source>
</evidence>
<keyword evidence="2 5" id="KW-0812">Transmembrane</keyword>
<dbReference type="SUPFAM" id="SSF103481">
    <property type="entry name" value="Multidrug resistance efflux transporter EmrE"/>
    <property type="match status" value="2"/>
</dbReference>
<sequence length="295" mass="32666">MPQDRFLRGVAFIILGECFFVLTGMVVKHISVEAHVWQMVFFRNLFGLAFLTPLLLRSGRSAFKTQRLPLHFLRAALGVAAFSCLIYTFASIRLAESTMLKLMLPLFIPVIAWAWLRERPTPILAFSLGLGFLGVIIILQPDSLAAAARLAILAGLWGALFAAGAKVVIGRLGATEPSVRIVFYFNLFSTILSCIPMLWYWRALEPITLVWLLLFAILATIGQLSTTHAYTLASPGKIGLYSYASLPIAGLLGWLIWSEELYLELWIGSGLIVLAGALTFFYSRPRKPEIATAQD</sequence>
<dbReference type="KEGG" id="hch:HCH_02281"/>
<evidence type="ECO:0000256" key="2">
    <source>
        <dbReference type="ARBA" id="ARBA00022692"/>
    </source>
</evidence>
<keyword evidence="8" id="KW-1185">Reference proteome</keyword>
<dbReference type="InterPro" id="IPR037185">
    <property type="entry name" value="EmrE-like"/>
</dbReference>
<feature type="transmembrane region" description="Helical" evidence="5">
    <location>
        <begin position="263"/>
        <end position="282"/>
    </location>
</feature>
<feature type="transmembrane region" description="Helical" evidence="5">
    <location>
        <begin position="12"/>
        <end position="30"/>
    </location>
</feature>
<accession>Q2SJR8</accession>
<feature type="transmembrane region" description="Helical" evidence="5">
    <location>
        <begin position="36"/>
        <end position="56"/>
    </location>
</feature>
<evidence type="ECO:0000256" key="4">
    <source>
        <dbReference type="ARBA" id="ARBA00023136"/>
    </source>
</evidence>
<dbReference type="RefSeq" id="WP_011396175.1">
    <property type="nucleotide sequence ID" value="NC_007645.1"/>
</dbReference>
<dbReference type="InterPro" id="IPR000620">
    <property type="entry name" value="EamA_dom"/>
</dbReference>
<name>Q2SJR8_HAHCH</name>
<protein>
    <submittedName>
        <fullName evidence="7">Permease of the drug/metabolite transporter (DMT) superfamily</fullName>
    </submittedName>
</protein>
<evidence type="ECO:0000313" key="7">
    <source>
        <dbReference type="EMBL" id="ABC29106.1"/>
    </source>
</evidence>
<feature type="transmembrane region" description="Helical" evidence="5">
    <location>
        <begin position="68"/>
        <end position="92"/>
    </location>
</feature>
<feature type="domain" description="EamA" evidence="6">
    <location>
        <begin position="8"/>
        <end position="139"/>
    </location>
</feature>
<dbReference type="HOGENOM" id="CLU_032828_0_0_6"/>
<keyword evidence="3 5" id="KW-1133">Transmembrane helix</keyword>
<reference evidence="7 8" key="1">
    <citation type="journal article" date="2005" name="Nucleic Acids Res.">
        <title>Genomic blueprint of Hahella chejuensis, a marine microbe producing an algicidal agent.</title>
        <authorList>
            <person name="Jeong H."/>
            <person name="Yim J.H."/>
            <person name="Lee C."/>
            <person name="Choi S.-H."/>
            <person name="Park Y.K."/>
            <person name="Yoon S.H."/>
            <person name="Hur C.-G."/>
            <person name="Kang H.-Y."/>
            <person name="Kim D."/>
            <person name="Lee H.H."/>
            <person name="Park K.H."/>
            <person name="Park S.-H."/>
            <person name="Park H.-S."/>
            <person name="Lee H.K."/>
            <person name="Oh T.K."/>
            <person name="Kim J.F."/>
        </authorList>
    </citation>
    <scope>NUCLEOTIDE SEQUENCE [LARGE SCALE GENOMIC DNA]</scope>
    <source>
        <strain evidence="7 8">KCTC 2396</strain>
    </source>
</reference>
<dbReference type="STRING" id="349521.HCH_02281"/>
<feature type="transmembrane region" description="Helical" evidence="5">
    <location>
        <begin position="181"/>
        <end position="201"/>
    </location>
</feature>
<organism evidence="7 8">
    <name type="scientific">Hahella chejuensis (strain KCTC 2396)</name>
    <dbReference type="NCBI Taxonomy" id="349521"/>
    <lineage>
        <taxon>Bacteria</taxon>
        <taxon>Pseudomonadati</taxon>
        <taxon>Pseudomonadota</taxon>
        <taxon>Gammaproteobacteria</taxon>
        <taxon>Oceanospirillales</taxon>
        <taxon>Hahellaceae</taxon>
        <taxon>Hahella</taxon>
    </lineage>
</organism>
<dbReference type="eggNOG" id="COG0697">
    <property type="taxonomic scope" value="Bacteria"/>
</dbReference>
<evidence type="ECO:0000259" key="6">
    <source>
        <dbReference type="Pfam" id="PF00892"/>
    </source>
</evidence>
<dbReference type="GO" id="GO:0016020">
    <property type="term" value="C:membrane"/>
    <property type="evidence" value="ECO:0007669"/>
    <property type="project" value="UniProtKB-SubCell"/>
</dbReference>
<keyword evidence="4 5" id="KW-0472">Membrane</keyword>
<evidence type="ECO:0000256" key="5">
    <source>
        <dbReference type="SAM" id="Phobius"/>
    </source>
</evidence>
<feature type="transmembrane region" description="Helical" evidence="5">
    <location>
        <begin position="207"/>
        <end position="226"/>
    </location>
</feature>
<dbReference type="OrthoDB" id="148351at2"/>
<feature type="transmembrane region" description="Helical" evidence="5">
    <location>
        <begin position="146"/>
        <end position="169"/>
    </location>
</feature>
<proteinExistence type="predicted"/>
<feature type="transmembrane region" description="Helical" evidence="5">
    <location>
        <begin position="98"/>
        <end position="116"/>
    </location>
</feature>
<feature type="domain" description="EamA" evidence="6">
    <location>
        <begin position="150"/>
        <end position="280"/>
    </location>
</feature>
<feature type="transmembrane region" description="Helical" evidence="5">
    <location>
        <begin position="123"/>
        <end position="140"/>
    </location>
</feature>
<gene>
    <name evidence="7" type="ordered locus">HCH_02281</name>
</gene>
<comment type="subcellular location">
    <subcellularLocation>
        <location evidence="1">Membrane</location>
        <topology evidence="1">Multi-pass membrane protein</topology>
    </subcellularLocation>
</comment>
<dbReference type="Pfam" id="PF00892">
    <property type="entry name" value="EamA"/>
    <property type="match status" value="2"/>
</dbReference>
<evidence type="ECO:0000313" key="8">
    <source>
        <dbReference type="Proteomes" id="UP000000238"/>
    </source>
</evidence>
<evidence type="ECO:0000256" key="1">
    <source>
        <dbReference type="ARBA" id="ARBA00004141"/>
    </source>
</evidence>
<feature type="transmembrane region" description="Helical" evidence="5">
    <location>
        <begin position="238"/>
        <end position="257"/>
    </location>
</feature>
<dbReference type="PANTHER" id="PTHR22911:SF6">
    <property type="entry name" value="SOLUTE CARRIER FAMILY 35 MEMBER G1"/>
    <property type="match status" value="1"/>
</dbReference>